<evidence type="ECO:0000256" key="4">
    <source>
        <dbReference type="ARBA" id="ARBA00022694"/>
    </source>
</evidence>
<dbReference type="InterPro" id="IPR029063">
    <property type="entry name" value="SAM-dependent_MTases_sf"/>
</dbReference>
<evidence type="ECO:0000256" key="8">
    <source>
        <dbReference type="PROSITE-ProRule" id="PRU01024"/>
    </source>
</evidence>
<dbReference type="FunFam" id="3.40.50.150:FF:000012">
    <property type="entry name" value="tRNA/tmRNA (uracil-C(5))-methyltransferase"/>
    <property type="match status" value="1"/>
</dbReference>
<feature type="binding site" evidence="7 8">
    <location>
        <position position="234"/>
    </location>
    <ligand>
        <name>S-adenosyl-L-methionine</name>
        <dbReference type="ChEBI" id="CHEBI:59789"/>
    </ligand>
</feature>
<protein>
    <recommendedName>
        <fullName evidence="7">tRNA/tmRNA (uracil-C(5))-methyltransferase</fullName>
        <ecNumber evidence="7">2.1.1.35</ecNumber>
    </recommendedName>
    <alternativeName>
        <fullName evidence="7">tRNA (uracil(54)-C(5))-methyltransferase</fullName>
    </alternativeName>
    <alternativeName>
        <fullName evidence="7">tRNA(m5U54)-methyltransferase</fullName>
        <shortName evidence="7">RUMT</shortName>
    </alternativeName>
    <alternativeName>
        <fullName evidence="7">tmRNA (uracil(341)-C(5))-methyltransferase</fullName>
    </alternativeName>
</protein>
<dbReference type="AlphaFoldDB" id="A0A9X2KSM5"/>
<feature type="active site" description="Proton acceptor" evidence="7">
    <location>
        <position position="353"/>
    </location>
</feature>
<dbReference type="Proteomes" id="UP001139319">
    <property type="component" value="Unassembled WGS sequence"/>
</dbReference>
<evidence type="ECO:0000256" key="2">
    <source>
        <dbReference type="ARBA" id="ARBA00022679"/>
    </source>
</evidence>
<dbReference type="NCBIfam" id="TIGR02143">
    <property type="entry name" value="trmA_only"/>
    <property type="match status" value="1"/>
</dbReference>
<feature type="active site" description="Nucleophile" evidence="7 8">
    <location>
        <position position="319"/>
    </location>
</feature>
<evidence type="ECO:0000313" key="11">
    <source>
        <dbReference type="Proteomes" id="UP001139319"/>
    </source>
</evidence>
<evidence type="ECO:0000256" key="1">
    <source>
        <dbReference type="ARBA" id="ARBA00022603"/>
    </source>
</evidence>
<comment type="catalytic activity">
    <reaction evidence="5 7">
        <text>uridine(341) in tmRNA + S-adenosyl-L-methionine = 5-methyluridine(341) in tmRNA + S-adenosyl-L-homocysteine + H(+)</text>
        <dbReference type="Rhea" id="RHEA:43612"/>
        <dbReference type="Rhea" id="RHEA-COMP:10630"/>
        <dbReference type="Rhea" id="RHEA-COMP:10631"/>
        <dbReference type="ChEBI" id="CHEBI:15378"/>
        <dbReference type="ChEBI" id="CHEBI:57856"/>
        <dbReference type="ChEBI" id="CHEBI:59789"/>
        <dbReference type="ChEBI" id="CHEBI:65315"/>
        <dbReference type="ChEBI" id="CHEBI:74447"/>
    </reaction>
</comment>
<feature type="binding site" evidence="7 8">
    <location>
        <position position="294"/>
    </location>
    <ligand>
        <name>S-adenosyl-L-methionine</name>
        <dbReference type="ChEBI" id="CHEBI:59789"/>
    </ligand>
</feature>
<comment type="catalytic activity">
    <reaction evidence="6 7">
        <text>uridine(54) in tRNA + S-adenosyl-L-methionine = 5-methyluridine(54) in tRNA + S-adenosyl-L-homocysteine + H(+)</text>
        <dbReference type="Rhea" id="RHEA:42712"/>
        <dbReference type="Rhea" id="RHEA-COMP:10167"/>
        <dbReference type="Rhea" id="RHEA-COMP:10193"/>
        <dbReference type="ChEBI" id="CHEBI:15378"/>
        <dbReference type="ChEBI" id="CHEBI:57856"/>
        <dbReference type="ChEBI" id="CHEBI:59789"/>
        <dbReference type="ChEBI" id="CHEBI:65315"/>
        <dbReference type="ChEBI" id="CHEBI:74447"/>
        <dbReference type="EC" id="2.1.1.35"/>
    </reaction>
</comment>
<evidence type="ECO:0000313" key="10">
    <source>
        <dbReference type="EMBL" id="MCP8898394.1"/>
    </source>
</evidence>
<evidence type="ECO:0000256" key="5">
    <source>
        <dbReference type="ARBA" id="ARBA00051255"/>
    </source>
</evidence>
<dbReference type="GO" id="GO:0019843">
    <property type="term" value="F:rRNA binding"/>
    <property type="evidence" value="ECO:0007669"/>
    <property type="project" value="TreeGrafter"/>
</dbReference>
<dbReference type="SUPFAM" id="SSF53335">
    <property type="entry name" value="S-adenosyl-L-methionine-dependent methyltransferases"/>
    <property type="match status" value="1"/>
</dbReference>
<evidence type="ECO:0000256" key="6">
    <source>
        <dbReference type="ARBA" id="ARBA00052788"/>
    </source>
</evidence>
<dbReference type="EMBL" id="JAMFTH010000001">
    <property type="protein sequence ID" value="MCP8898394.1"/>
    <property type="molecule type" value="Genomic_DNA"/>
</dbReference>
<dbReference type="Gene3D" id="3.40.50.150">
    <property type="entry name" value="Vaccinia Virus protein VP39"/>
    <property type="match status" value="1"/>
</dbReference>
<feature type="binding site" evidence="7">
    <location>
        <position position="218"/>
    </location>
    <ligand>
        <name>S-adenosyl-L-methionine</name>
        <dbReference type="ChEBI" id="CHEBI:59789"/>
    </ligand>
</feature>
<dbReference type="PANTHER" id="PTHR47790">
    <property type="entry name" value="TRNA/TMRNA (URACIL-C(5))-METHYLTRANSFERASE"/>
    <property type="match status" value="1"/>
</dbReference>
<keyword evidence="3 7" id="KW-0949">S-adenosyl-L-methionine</keyword>
<keyword evidence="2 7" id="KW-0808">Transferase</keyword>
<sequence>MNDLYTPDAYRAQLQEKAERVTSLFAPFTPPRLEVFDSPATGFRMRAEFKIWHRGGRADYAMYRQGEYKKPYIISEFPPGYATIGKLMPPLLEAINQSELLRRKLFQVEFLTTLSGEALITLIYHKPLDDPWEAEASALSTQLQVKLIGRSRKQKRVLQDDFVIEKLTVKEREFQYQQIESSFTQPNARVCEKMLTWAVEKSADFGGDLLELYCGNGNFTLPLAQNFNWVLATELAKSSVNSALYNLSLNGVENVALARMSSEEFSQALDKVRPFRRLRHVDLDSYQFSSIFVDPPRAGLDPHTTEVAQRFDNILYISCNPETLKRDLDELCKTHKLTSLALFDQFPFTHHIECGAVLKRITGD</sequence>
<reference evidence="10" key="1">
    <citation type="submission" date="2022-05" db="EMBL/GenBank/DDBJ databases">
        <authorList>
            <person name="Sun H.-N."/>
        </authorList>
    </citation>
    <scope>NUCLEOTIDE SEQUENCE</scope>
    <source>
        <strain evidence="10">HB14</strain>
    </source>
</reference>
<dbReference type="GO" id="GO:0030488">
    <property type="term" value="P:tRNA methylation"/>
    <property type="evidence" value="ECO:0007669"/>
    <property type="project" value="UniProtKB-UniRule"/>
</dbReference>
<dbReference type="GO" id="GO:0005829">
    <property type="term" value="C:cytosol"/>
    <property type="evidence" value="ECO:0007669"/>
    <property type="project" value="TreeGrafter"/>
</dbReference>
<feature type="active site" evidence="9">
    <location>
        <position position="319"/>
    </location>
</feature>
<gene>
    <name evidence="7 10" type="primary">trmA</name>
    <name evidence="10" type="ORF">M6D89_03665</name>
</gene>
<keyword evidence="1 7" id="KW-0489">Methyltransferase</keyword>
<dbReference type="HAMAP" id="MF_01011">
    <property type="entry name" value="RNA_methyltr_TrmA"/>
    <property type="match status" value="1"/>
</dbReference>
<feature type="binding site" evidence="7 8">
    <location>
        <position position="185"/>
    </location>
    <ligand>
        <name>S-adenosyl-L-methionine</name>
        <dbReference type="ChEBI" id="CHEBI:59789"/>
    </ligand>
</feature>
<comment type="caution">
    <text evidence="10">The sequence shown here is derived from an EMBL/GenBank/DDBJ whole genome shotgun (WGS) entry which is preliminary data.</text>
</comment>
<feature type="binding site" evidence="7 8">
    <location>
        <position position="213"/>
    </location>
    <ligand>
        <name>S-adenosyl-L-methionine</name>
        <dbReference type="ChEBI" id="CHEBI:59789"/>
    </ligand>
</feature>
<dbReference type="Pfam" id="PF05958">
    <property type="entry name" value="tRNA_U5-meth_tr"/>
    <property type="match status" value="1"/>
</dbReference>
<dbReference type="RefSeq" id="WP_253966673.1">
    <property type="nucleotide sequence ID" value="NZ_JAMFTH010000001.1"/>
</dbReference>
<name>A0A9X2KSM5_9GAMM</name>
<dbReference type="Gene3D" id="2.40.50.1070">
    <property type="match status" value="1"/>
</dbReference>
<accession>A0A9X2KSM5</accession>
<dbReference type="InterPro" id="IPR010280">
    <property type="entry name" value="U5_MeTrfase_fam"/>
</dbReference>
<dbReference type="CDD" id="cd02440">
    <property type="entry name" value="AdoMet_MTases"/>
    <property type="match status" value="1"/>
</dbReference>
<dbReference type="PROSITE" id="PS01230">
    <property type="entry name" value="TRMA_1"/>
    <property type="match status" value="1"/>
</dbReference>
<reference evidence="10" key="2">
    <citation type="submission" date="2023-01" db="EMBL/GenBank/DDBJ databases">
        <title>Gilvimarinus xylanilyticus HB14 isolated from Caulerpa lentillifera aquaculture base in Hainan, China.</title>
        <authorList>
            <person name="Zhang Y.-J."/>
        </authorList>
    </citation>
    <scope>NUCLEOTIDE SEQUENCE</scope>
    <source>
        <strain evidence="10">HB14</strain>
    </source>
</reference>
<dbReference type="InterPro" id="IPR030390">
    <property type="entry name" value="MeTrfase_TrmA_AS"/>
</dbReference>
<keyword evidence="11" id="KW-1185">Reference proteome</keyword>
<organism evidence="10 11">
    <name type="scientific">Gilvimarinus xylanilyticus</name>
    <dbReference type="NCBI Taxonomy" id="2944139"/>
    <lineage>
        <taxon>Bacteria</taxon>
        <taxon>Pseudomonadati</taxon>
        <taxon>Pseudomonadota</taxon>
        <taxon>Gammaproteobacteria</taxon>
        <taxon>Cellvibrionales</taxon>
        <taxon>Cellvibrionaceae</taxon>
        <taxon>Gilvimarinus</taxon>
    </lineage>
</organism>
<evidence type="ECO:0000256" key="7">
    <source>
        <dbReference type="HAMAP-Rule" id="MF_01011"/>
    </source>
</evidence>
<dbReference type="PROSITE" id="PS51687">
    <property type="entry name" value="SAM_MT_RNA_M5U"/>
    <property type="match status" value="1"/>
</dbReference>
<comment type="similarity">
    <text evidence="7">Belongs to the class I-like SAM-binding methyltransferase superfamily. RNA M5U methyltransferase family. TrmA subfamily.</text>
</comment>
<comment type="function">
    <text evidence="7">Dual-specificity methyltransferase that catalyzes the formation of 5-methyluridine at position 54 (m5U54) in all tRNAs, and that of position 341 (m5U341) in tmRNA (transfer-mRNA).</text>
</comment>
<evidence type="ECO:0000256" key="3">
    <source>
        <dbReference type="ARBA" id="ARBA00022691"/>
    </source>
</evidence>
<dbReference type="PANTHER" id="PTHR47790:SF2">
    <property type="entry name" value="TRNA_TMRNA (URACIL-C(5))-METHYLTRANSFERASE"/>
    <property type="match status" value="1"/>
</dbReference>
<dbReference type="GO" id="GO:0000049">
    <property type="term" value="F:tRNA binding"/>
    <property type="evidence" value="ECO:0007669"/>
    <property type="project" value="TreeGrafter"/>
</dbReference>
<dbReference type="InterPro" id="IPR011869">
    <property type="entry name" value="TrmA_MeTrfase"/>
</dbReference>
<dbReference type="FunFam" id="2.40.50.1070:FF:000001">
    <property type="entry name" value="tRNA/tmRNA (uracil-C(5))-methyltransferase"/>
    <property type="match status" value="1"/>
</dbReference>
<dbReference type="GO" id="GO:0030697">
    <property type="term" value="F:tRNA (uracil(54)-C5)-methyltransferase activity, S-adenosyl methionine-dependent"/>
    <property type="evidence" value="ECO:0007669"/>
    <property type="project" value="UniProtKB-UniRule"/>
</dbReference>
<dbReference type="EC" id="2.1.1.35" evidence="7"/>
<evidence type="ECO:0000256" key="9">
    <source>
        <dbReference type="PROSITE-ProRule" id="PRU10015"/>
    </source>
</evidence>
<keyword evidence="4 7" id="KW-0819">tRNA processing</keyword>
<proteinExistence type="inferred from homology"/>